<name>A0A5Q4ZFK1_9BURK</name>
<dbReference type="EMBL" id="LR699553">
    <property type="protein sequence ID" value="VVD29855.1"/>
    <property type="molecule type" value="Genomic_DNA"/>
</dbReference>
<keyword evidence="2" id="KW-1185">Reference proteome</keyword>
<organism evidence="1 2">
    <name type="scientific">Paraburkholderia dioscoreae</name>
    <dbReference type="NCBI Taxonomy" id="2604047"/>
    <lineage>
        <taxon>Bacteria</taxon>
        <taxon>Pseudomonadati</taxon>
        <taxon>Pseudomonadota</taxon>
        <taxon>Betaproteobacteria</taxon>
        <taxon>Burkholderiales</taxon>
        <taxon>Burkholderiaceae</taxon>
        <taxon>Paraburkholderia</taxon>
    </lineage>
</organism>
<reference evidence="1 2" key="1">
    <citation type="submission" date="2019-08" db="EMBL/GenBank/DDBJ databases">
        <authorList>
            <person name="Herpell B J."/>
        </authorList>
    </citation>
    <scope>NUCLEOTIDE SEQUENCE [LARGE SCALE GENOMIC DNA]</scope>
    <source>
        <strain evidence="2">Msb3</strain>
    </source>
</reference>
<gene>
    <name evidence="1" type="ORF">PDMSB3_3399</name>
</gene>
<proteinExistence type="predicted"/>
<dbReference type="Proteomes" id="UP000325811">
    <property type="component" value="Chromosome I"/>
</dbReference>
<sequence length="45" mass="5051">MRQGGKYRSPPGAMIMNPRNDTRARVMVGMTWDALVIAAALRRMC</sequence>
<evidence type="ECO:0000313" key="1">
    <source>
        <dbReference type="EMBL" id="VVD29855.1"/>
    </source>
</evidence>
<protein>
    <submittedName>
        <fullName evidence="1">Uncharacterized protein</fullName>
    </submittedName>
</protein>
<evidence type="ECO:0000313" key="2">
    <source>
        <dbReference type="Proteomes" id="UP000325811"/>
    </source>
</evidence>
<accession>A0A5Q4ZFK1</accession>
<dbReference type="AlphaFoldDB" id="A0A5Q4ZFK1"/>
<dbReference type="KEGG" id="pdio:PDMSB3_3399"/>